<dbReference type="GO" id="GO:0005829">
    <property type="term" value="C:cytosol"/>
    <property type="evidence" value="ECO:0007669"/>
    <property type="project" value="TreeGrafter"/>
</dbReference>
<organism evidence="14">
    <name type="scientific">bioreactor metagenome</name>
    <dbReference type="NCBI Taxonomy" id="1076179"/>
    <lineage>
        <taxon>unclassified sequences</taxon>
        <taxon>metagenomes</taxon>
        <taxon>ecological metagenomes</taxon>
    </lineage>
</organism>
<dbReference type="FunFam" id="3.30.63.10:FF:000005">
    <property type="entry name" value="Guanylate kinase"/>
    <property type="match status" value="1"/>
</dbReference>
<dbReference type="SMART" id="SM00072">
    <property type="entry name" value="GuKc"/>
    <property type="match status" value="1"/>
</dbReference>
<evidence type="ECO:0000259" key="13">
    <source>
        <dbReference type="PROSITE" id="PS50052"/>
    </source>
</evidence>
<keyword evidence="6" id="KW-0963">Cytoplasm</keyword>
<dbReference type="Gene3D" id="3.40.50.300">
    <property type="entry name" value="P-loop containing nucleotide triphosphate hydrolases"/>
    <property type="match status" value="1"/>
</dbReference>
<protein>
    <recommendedName>
        <fullName evidence="5">Guanylate kinase</fullName>
        <ecNumber evidence="4">2.7.4.8</ecNumber>
    </recommendedName>
    <alternativeName>
        <fullName evidence="11">GMP kinase</fullName>
    </alternativeName>
</protein>
<comment type="catalytic activity">
    <reaction evidence="12">
        <text>GMP + ATP = GDP + ADP</text>
        <dbReference type="Rhea" id="RHEA:20780"/>
        <dbReference type="ChEBI" id="CHEBI:30616"/>
        <dbReference type="ChEBI" id="CHEBI:58115"/>
        <dbReference type="ChEBI" id="CHEBI:58189"/>
        <dbReference type="ChEBI" id="CHEBI:456216"/>
        <dbReference type="EC" id="2.7.4.8"/>
    </reaction>
</comment>
<dbReference type="EC" id="2.7.4.8" evidence="4"/>
<comment type="similarity">
    <text evidence="3">Belongs to the guanylate kinase family.</text>
</comment>
<evidence type="ECO:0000256" key="8">
    <source>
        <dbReference type="ARBA" id="ARBA00022741"/>
    </source>
</evidence>
<evidence type="ECO:0000256" key="11">
    <source>
        <dbReference type="ARBA" id="ARBA00030128"/>
    </source>
</evidence>
<dbReference type="Pfam" id="PF00625">
    <property type="entry name" value="Guanylate_kin"/>
    <property type="match status" value="1"/>
</dbReference>
<proteinExistence type="inferred from homology"/>
<dbReference type="PANTHER" id="PTHR23117">
    <property type="entry name" value="GUANYLATE KINASE-RELATED"/>
    <property type="match status" value="1"/>
</dbReference>
<dbReference type="HAMAP" id="MF_00328">
    <property type="entry name" value="Guanylate_kinase"/>
    <property type="match status" value="1"/>
</dbReference>
<feature type="domain" description="Guanylate kinase-like" evidence="13">
    <location>
        <begin position="2"/>
        <end position="182"/>
    </location>
</feature>
<dbReference type="GO" id="GO:0005524">
    <property type="term" value="F:ATP binding"/>
    <property type="evidence" value="ECO:0007669"/>
    <property type="project" value="UniProtKB-KW"/>
</dbReference>
<evidence type="ECO:0000256" key="10">
    <source>
        <dbReference type="ARBA" id="ARBA00022840"/>
    </source>
</evidence>
<evidence type="ECO:0000256" key="4">
    <source>
        <dbReference type="ARBA" id="ARBA00012961"/>
    </source>
</evidence>
<gene>
    <name evidence="14" type="primary">gmk_14</name>
    <name evidence="14" type="ORF">SDC9_50882</name>
</gene>
<evidence type="ECO:0000256" key="7">
    <source>
        <dbReference type="ARBA" id="ARBA00022679"/>
    </source>
</evidence>
<dbReference type="GO" id="GO:0004385">
    <property type="term" value="F:GMP kinase activity"/>
    <property type="evidence" value="ECO:0007669"/>
    <property type="project" value="UniProtKB-EC"/>
</dbReference>
<dbReference type="NCBIfam" id="TIGR03263">
    <property type="entry name" value="guanyl_kin"/>
    <property type="match status" value="1"/>
</dbReference>
<reference evidence="14" key="1">
    <citation type="submission" date="2019-08" db="EMBL/GenBank/DDBJ databases">
        <authorList>
            <person name="Kucharzyk K."/>
            <person name="Murdoch R.W."/>
            <person name="Higgins S."/>
            <person name="Loffler F."/>
        </authorList>
    </citation>
    <scope>NUCLEOTIDE SEQUENCE</scope>
</reference>
<dbReference type="Gene3D" id="3.30.63.10">
    <property type="entry name" value="Guanylate Kinase phosphate binding domain"/>
    <property type="match status" value="1"/>
</dbReference>
<keyword evidence="10" id="KW-0067">ATP-binding</keyword>
<evidence type="ECO:0000256" key="5">
    <source>
        <dbReference type="ARBA" id="ARBA00016296"/>
    </source>
</evidence>
<keyword evidence="8" id="KW-0547">Nucleotide-binding</keyword>
<evidence type="ECO:0000256" key="2">
    <source>
        <dbReference type="ARBA" id="ARBA00004496"/>
    </source>
</evidence>
<dbReference type="InterPro" id="IPR008144">
    <property type="entry name" value="Guanylate_kin-like_dom"/>
</dbReference>
<keyword evidence="9 14" id="KW-0418">Kinase</keyword>
<dbReference type="SUPFAM" id="SSF52540">
    <property type="entry name" value="P-loop containing nucleoside triphosphate hydrolases"/>
    <property type="match status" value="1"/>
</dbReference>
<comment type="caution">
    <text evidence="14">The sequence shown here is derived from an EMBL/GenBank/DDBJ whole genome shotgun (WGS) entry which is preliminary data.</text>
</comment>
<evidence type="ECO:0000256" key="12">
    <source>
        <dbReference type="ARBA" id="ARBA00048594"/>
    </source>
</evidence>
<dbReference type="PROSITE" id="PS50052">
    <property type="entry name" value="GUANYLATE_KINASE_2"/>
    <property type="match status" value="1"/>
</dbReference>
<comment type="function">
    <text evidence="1">Essential for recycling GMP and indirectly, cGMP.</text>
</comment>
<evidence type="ECO:0000256" key="9">
    <source>
        <dbReference type="ARBA" id="ARBA00022777"/>
    </source>
</evidence>
<dbReference type="InterPro" id="IPR017665">
    <property type="entry name" value="Guanylate_kinase"/>
</dbReference>
<comment type="subcellular location">
    <subcellularLocation>
        <location evidence="2">Cytoplasm</location>
    </subcellularLocation>
</comment>
<dbReference type="InterPro" id="IPR027417">
    <property type="entry name" value="P-loop_NTPase"/>
</dbReference>
<evidence type="ECO:0000256" key="3">
    <source>
        <dbReference type="ARBA" id="ARBA00005790"/>
    </source>
</evidence>
<evidence type="ECO:0000313" key="14">
    <source>
        <dbReference type="EMBL" id="MPM04604.1"/>
    </source>
</evidence>
<evidence type="ECO:0000256" key="1">
    <source>
        <dbReference type="ARBA" id="ARBA00003531"/>
    </source>
</evidence>
<keyword evidence="7 14" id="KW-0808">Transferase</keyword>
<dbReference type="InterPro" id="IPR008145">
    <property type="entry name" value="GK/Ca_channel_bsu"/>
</dbReference>
<accession>A0A644WQS6</accession>
<name>A0A644WQS6_9ZZZZ</name>
<evidence type="ECO:0000256" key="6">
    <source>
        <dbReference type="ARBA" id="ARBA00022490"/>
    </source>
</evidence>
<dbReference type="PANTHER" id="PTHR23117:SF13">
    <property type="entry name" value="GUANYLATE KINASE"/>
    <property type="match status" value="1"/>
</dbReference>
<dbReference type="AlphaFoldDB" id="A0A644WQS6"/>
<dbReference type="EMBL" id="VSSQ01001053">
    <property type="protein sequence ID" value="MPM04604.1"/>
    <property type="molecule type" value="Genomic_DNA"/>
</dbReference>
<sequence>MKKAVIFSAPSGAGKTTIVRRLIDAGLPLGFSVSATSRQPRGSEKNGTDYFFFSAEEFRKKVENGEFIEWEEVYEGLFYGTLKSEVDRVWNEGKAIVFDVDVKGGVNLKKIFAENALSVFVQPPSFQILEERLRLRHTESEEAIQKRLDRAKFELSFAPQFDIVIVNDQLENAVSEACEKVGKFLN</sequence>
<dbReference type="CDD" id="cd00071">
    <property type="entry name" value="GMPK"/>
    <property type="match status" value="1"/>
</dbReference>